<reference evidence="1 2" key="1">
    <citation type="journal article" date="2021" name="Nat. Commun.">
        <title>Genetic determinants of endophytism in the Arabidopsis root mycobiome.</title>
        <authorList>
            <person name="Mesny F."/>
            <person name="Miyauchi S."/>
            <person name="Thiergart T."/>
            <person name="Pickel B."/>
            <person name="Atanasova L."/>
            <person name="Karlsson M."/>
            <person name="Huettel B."/>
            <person name="Barry K.W."/>
            <person name="Haridas S."/>
            <person name="Chen C."/>
            <person name="Bauer D."/>
            <person name="Andreopoulos W."/>
            <person name="Pangilinan J."/>
            <person name="LaButti K."/>
            <person name="Riley R."/>
            <person name="Lipzen A."/>
            <person name="Clum A."/>
            <person name="Drula E."/>
            <person name="Henrissat B."/>
            <person name="Kohler A."/>
            <person name="Grigoriev I.V."/>
            <person name="Martin F.M."/>
            <person name="Hacquard S."/>
        </authorList>
    </citation>
    <scope>NUCLEOTIDE SEQUENCE [LARGE SCALE GENOMIC DNA]</scope>
    <source>
        <strain evidence="1 2">MPI-SDFR-AT-0079</strain>
    </source>
</reference>
<accession>A0ACB7NTT7</accession>
<name>A0ACB7NTT7_9PEZI</name>
<comment type="caution">
    <text evidence="1">The sequence shown here is derived from an EMBL/GenBank/DDBJ whole genome shotgun (WGS) entry which is preliminary data.</text>
</comment>
<gene>
    <name evidence="1" type="ORF">F5144DRAFT_661263</name>
</gene>
<protein>
    <submittedName>
        <fullName evidence="1">Uncharacterized protein</fullName>
    </submittedName>
</protein>
<sequence>MYRTKHFRWKLMHVWGILAHLGLVVAVAINYIYDLDKATRSITWSHLSAVETSSRPRELALVAASSDVFTFDRSTHALLKACLIMGSLGFTINVILLALLLAVEPNRISLTEGEQHWRRQVVTLFGCLLNLLLAGAGVCLAATLGIKVAESKPLLAPLLWTYIQAPLVFSIAVCDAVKNYIEGKDLLD</sequence>
<evidence type="ECO:0000313" key="2">
    <source>
        <dbReference type="Proteomes" id="UP000724584"/>
    </source>
</evidence>
<evidence type="ECO:0000313" key="1">
    <source>
        <dbReference type="EMBL" id="KAH6613267.1"/>
    </source>
</evidence>
<keyword evidence="2" id="KW-1185">Reference proteome</keyword>
<dbReference type="Proteomes" id="UP000724584">
    <property type="component" value="Unassembled WGS sequence"/>
</dbReference>
<organism evidence="1 2">
    <name type="scientific">Chaetomium tenue</name>
    <dbReference type="NCBI Taxonomy" id="1854479"/>
    <lineage>
        <taxon>Eukaryota</taxon>
        <taxon>Fungi</taxon>
        <taxon>Dikarya</taxon>
        <taxon>Ascomycota</taxon>
        <taxon>Pezizomycotina</taxon>
        <taxon>Sordariomycetes</taxon>
        <taxon>Sordariomycetidae</taxon>
        <taxon>Sordariales</taxon>
        <taxon>Chaetomiaceae</taxon>
        <taxon>Chaetomium</taxon>
    </lineage>
</organism>
<dbReference type="EMBL" id="JAGIZQ010000008">
    <property type="protein sequence ID" value="KAH6613267.1"/>
    <property type="molecule type" value="Genomic_DNA"/>
</dbReference>
<proteinExistence type="predicted"/>